<protein>
    <recommendedName>
        <fullName evidence="4">Bax inhibitor-1/YccA family protein</fullName>
    </recommendedName>
</protein>
<gene>
    <name evidence="2" type="ORF">DLJ54_05755</name>
</gene>
<sequence>MKSSNPFMSSMVGRGGQAQGNPFTAGNNAPSNPYGQPGGYYGSMQGGVATAAAHQGMPGAANYGQAGASDRPITVDDVVTKTGIALAVIIVGAIINYFLCASPGTMGIGLVLTAVGAIGGLIAVLVSSFGRKYDSAAVTLIYAAFEGLFVGGFSFMVAGISVKGENAGSLIAQAVLGTIGVFIGMLFVYKTGAIRVTPKFTRFMVAALIGVLVLVLGNLIFGLVAGGAGPLRDGGPVAWLFSLVCIGLGALSFLLDFDQADKLVRAGAPSKMAWGVALGLAVTLVWMYTEILRLLSYMRN</sequence>
<keyword evidence="3" id="KW-1185">Reference proteome</keyword>
<dbReference type="PIRSF" id="PIRSF009160">
    <property type="entry name" value="UCP009160"/>
    <property type="match status" value="1"/>
</dbReference>
<name>A0A364V5M7_9CORY</name>
<organism evidence="2 3">
    <name type="scientific">Corynebacterium heidelbergense</name>
    <dbReference type="NCBI Taxonomy" id="2055947"/>
    <lineage>
        <taxon>Bacteria</taxon>
        <taxon>Bacillati</taxon>
        <taxon>Actinomycetota</taxon>
        <taxon>Actinomycetes</taxon>
        <taxon>Mycobacteriales</taxon>
        <taxon>Corynebacteriaceae</taxon>
        <taxon>Corynebacterium</taxon>
    </lineage>
</organism>
<evidence type="ECO:0008006" key="4">
    <source>
        <dbReference type="Google" id="ProtNLM"/>
    </source>
</evidence>
<keyword evidence="1" id="KW-1133">Transmembrane helix</keyword>
<dbReference type="PANTHER" id="PTHR41282:SF1">
    <property type="entry name" value="CONSERVED TRANSMEMBRANE PROTEIN-RELATED"/>
    <property type="match status" value="1"/>
</dbReference>
<dbReference type="PANTHER" id="PTHR41282">
    <property type="entry name" value="CONSERVED TRANSMEMBRANE PROTEIN-RELATED"/>
    <property type="match status" value="1"/>
</dbReference>
<evidence type="ECO:0000256" key="1">
    <source>
        <dbReference type="SAM" id="Phobius"/>
    </source>
</evidence>
<dbReference type="InterPro" id="IPR010539">
    <property type="entry name" value="BaxI_1-like"/>
</dbReference>
<feature type="transmembrane region" description="Helical" evidence="1">
    <location>
        <begin position="237"/>
        <end position="255"/>
    </location>
</feature>
<dbReference type="EMBL" id="QHCV01000048">
    <property type="protein sequence ID" value="RAV31937.1"/>
    <property type="molecule type" value="Genomic_DNA"/>
</dbReference>
<feature type="transmembrane region" description="Helical" evidence="1">
    <location>
        <begin position="170"/>
        <end position="189"/>
    </location>
</feature>
<dbReference type="AlphaFoldDB" id="A0A364V5M7"/>
<accession>A0A364V5M7</accession>
<comment type="caution">
    <text evidence="2">The sequence shown here is derived from an EMBL/GenBank/DDBJ whole genome shotgun (WGS) entry which is preliminary data.</text>
</comment>
<reference evidence="2 3" key="1">
    <citation type="journal article" date="2018" name="Syst. Appl. Microbiol.">
        <title>Corynebacterium heidelbergense sp. nov., isolated from the preen glands of Egyptian geese (Alopochen aegyptiacus).</title>
        <authorList>
            <person name="Braun M.S."/>
            <person name="Wang E."/>
            <person name="Zimmermann S."/>
            <person name="Wink M."/>
        </authorList>
    </citation>
    <scope>NUCLEOTIDE SEQUENCE [LARGE SCALE GENOMIC DNA]</scope>
    <source>
        <strain evidence="2 3">647</strain>
    </source>
</reference>
<evidence type="ECO:0000313" key="2">
    <source>
        <dbReference type="EMBL" id="RAV31937.1"/>
    </source>
</evidence>
<dbReference type="Proteomes" id="UP000251577">
    <property type="component" value="Unassembled WGS sequence"/>
</dbReference>
<dbReference type="Pfam" id="PF12811">
    <property type="entry name" value="BaxI_1"/>
    <property type="match status" value="1"/>
</dbReference>
<feature type="transmembrane region" description="Helical" evidence="1">
    <location>
        <begin position="276"/>
        <end position="295"/>
    </location>
</feature>
<proteinExistence type="predicted"/>
<keyword evidence="1" id="KW-0472">Membrane</keyword>
<feature type="transmembrane region" description="Helical" evidence="1">
    <location>
        <begin position="78"/>
        <end position="99"/>
    </location>
</feature>
<feature type="transmembrane region" description="Helical" evidence="1">
    <location>
        <begin position="105"/>
        <end position="126"/>
    </location>
</feature>
<feature type="transmembrane region" description="Helical" evidence="1">
    <location>
        <begin position="138"/>
        <end position="158"/>
    </location>
</feature>
<feature type="transmembrane region" description="Helical" evidence="1">
    <location>
        <begin position="201"/>
        <end position="225"/>
    </location>
</feature>
<evidence type="ECO:0000313" key="3">
    <source>
        <dbReference type="Proteomes" id="UP000251577"/>
    </source>
</evidence>
<keyword evidence="1" id="KW-0812">Transmembrane</keyword>
<dbReference type="RefSeq" id="WP_113630834.1">
    <property type="nucleotide sequence ID" value="NZ_QHCV01000048.1"/>
</dbReference>